<feature type="compositionally biased region" description="Low complexity" evidence="1">
    <location>
        <begin position="501"/>
        <end position="517"/>
    </location>
</feature>
<feature type="compositionally biased region" description="Low complexity" evidence="1">
    <location>
        <begin position="1"/>
        <end position="21"/>
    </location>
</feature>
<feature type="compositionally biased region" description="Low complexity" evidence="1">
    <location>
        <begin position="529"/>
        <end position="549"/>
    </location>
</feature>
<dbReference type="RefSeq" id="XP_958546.2">
    <property type="nucleotide sequence ID" value="XM_953453.2"/>
</dbReference>
<feature type="compositionally biased region" description="Low complexity" evidence="1">
    <location>
        <begin position="183"/>
        <end position="198"/>
    </location>
</feature>
<feature type="compositionally biased region" description="Low complexity" evidence="1">
    <location>
        <begin position="645"/>
        <end position="667"/>
    </location>
</feature>
<feature type="region of interest" description="Disordered" evidence="1">
    <location>
        <begin position="613"/>
        <end position="667"/>
    </location>
</feature>
<dbReference type="Proteomes" id="UP000001805">
    <property type="component" value="Chromosome 2, Linkage Group V"/>
</dbReference>
<evidence type="ECO:0000313" key="2">
    <source>
        <dbReference type="EMBL" id="EAA29310.2"/>
    </source>
</evidence>
<feature type="region of interest" description="Disordered" evidence="1">
    <location>
        <begin position="386"/>
        <end position="587"/>
    </location>
</feature>
<dbReference type="OrthoDB" id="4589437at2759"/>
<feature type="compositionally biased region" description="Gly residues" evidence="1">
    <location>
        <begin position="262"/>
        <end position="272"/>
    </location>
</feature>
<feature type="compositionally biased region" description="Low complexity" evidence="1">
    <location>
        <begin position="72"/>
        <end position="82"/>
    </location>
</feature>
<feature type="compositionally biased region" description="Basic and acidic residues" evidence="1">
    <location>
        <begin position="394"/>
        <end position="407"/>
    </location>
</feature>
<accession>Q7S1S5</accession>
<feature type="compositionally biased region" description="Low complexity" evidence="1">
    <location>
        <begin position="149"/>
        <end position="161"/>
    </location>
</feature>
<dbReference type="HOGENOM" id="CLU_346843_0_0_1"/>
<feature type="compositionally biased region" description="Low complexity" evidence="1">
    <location>
        <begin position="574"/>
        <end position="585"/>
    </location>
</feature>
<proteinExistence type="predicted"/>
<evidence type="ECO:0000313" key="3">
    <source>
        <dbReference type="Proteomes" id="UP000001805"/>
    </source>
</evidence>
<dbReference type="PaxDb" id="5141-EFNCRP00000007963"/>
<feature type="compositionally biased region" description="Low complexity" evidence="1">
    <location>
        <begin position="51"/>
        <end position="60"/>
    </location>
</feature>
<reference evidence="2 3" key="1">
    <citation type="journal article" date="2003" name="Nature">
        <title>The genome sequence of the filamentous fungus Neurospora crassa.</title>
        <authorList>
            <person name="Galagan J.E."/>
            <person name="Calvo S.E."/>
            <person name="Borkovich K.A."/>
            <person name="Selker E.U."/>
            <person name="Read N.D."/>
            <person name="Jaffe D."/>
            <person name="FitzHugh W."/>
            <person name="Ma L.J."/>
            <person name="Smirnov S."/>
            <person name="Purcell S."/>
            <person name="Rehman B."/>
            <person name="Elkins T."/>
            <person name="Engels R."/>
            <person name="Wang S."/>
            <person name="Nielsen C.B."/>
            <person name="Butler J."/>
            <person name="Endrizzi M."/>
            <person name="Qui D."/>
            <person name="Ianakiev P."/>
            <person name="Bell-Pedersen D."/>
            <person name="Nelson M.A."/>
            <person name="Werner-Washburne M."/>
            <person name="Selitrennikoff C.P."/>
            <person name="Kinsey J.A."/>
            <person name="Braun E.L."/>
            <person name="Zelter A."/>
            <person name="Schulte U."/>
            <person name="Kothe G.O."/>
            <person name="Jedd G."/>
            <person name="Mewes W."/>
            <person name="Staben C."/>
            <person name="Marcotte E."/>
            <person name="Greenberg D."/>
            <person name="Roy A."/>
            <person name="Foley K."/>
            <person name="Naylor J."/>
            <person name="Stange-Thomann N."/>
            <person name="Barrett R."/>
            <person name="Gnerre S."/>
            <person name="Kamal M."/>
            <person name="Kamvysselis M."/>
            <person name="Mauceli E."/>
            <person name="Bielke C."/>
            <person name="Rudd S."/>
            <person name="Frishman D."/>
            <person name="Krystofova S."/>
            <person name="Rasmussen C."/>
            <person name="Metzenberg R.L."/>
            <person name="Perkins D.D."/>
            <person name="Kroken S."/>
            <person name="Cogoni C."/>
            <person name="Macino G."/>
            <person name="Catcheside D."/>
            <person name="Li W."/>
            <person name="Pratt R.J."/>
            <person name="Osmani S.A."/>
            <person name="DeSouza C.P."/>
            <person name="Glass L."/>
            <person name="Orbach M.J."/>
            <person name="Berglund J.A."/>
            <person name="Voelker R."/>
            <person name="Yarden O."/>
            <person name="Plamann M."/>
            <person name="Seiler S."/>
            <person name="Dunlap J."/>
            <person name="Radford A."/>
            <person name="Aramayo R."/>
            <person name="Natvig D.O."/>
            <person name="Alex L.A."/>
            <person name="Mannhaupt G."/>
            <person name="Ebbole D.J."/>
            <person name="Freitag M."/>
            <person name="Paulsen I."/>
            <person name="Sachs M.S."/>
            <person name="Lander E.S."/>
            <person name="Nusbaum C."/>
            <person name="Birren B."/>
        </authorList>
    </citation>
    <scope>NUCLEOTIDE SEQUENCE [LARGE SCALE GENOMIC DNA]</scope>
    <source>
        <strain evidence="3">ATCC 24698 / 74-OR23-1A / CBS 708.71 / DSM 1257 / FGSC 987</strain>
    </source>
</reference>
<sequence length="848" mass="90046">MTASSSPTLTTTETATTWNSTQQHTSAEYFGRYNMETIPESLNGELPPRPSGSSHGSRGHAYIPNLHVPKRSNTFSSSTSTSQYNHQRHAAAEQERPSSALSRSFSPLSPPSPSGSSSSSRMMGGGKSTQRVKEWVIKRSNSTREPRSKPGSRSSSNSNSGDQTVEIIHLGGGRVDPNGHVHTSALSPTYTSSLSPTLLAPPSRARTSFANSIDSRVTQWGDLYHDSPESLTVTSKPGTATGKPPRPASPELHERPQLRELGLGGVYNGGWGQPHEQEGQGEGHQSRHRHTKSDGSIHPAPLRLPSNSSSSSSSVGNQDGGAAVNAQPEEAWMPQGLTRSDSKWKPLPVPPPPGAPGSITPLADGGRRAEENINMVGAICYGSPLTSIESESEFGEREDTPTPRERYNQGAPHIVNAMVQNSSGSRTARDRPSPPPSASSSFSNDVSGLGIGYGGVGLGVMSPPLTPPETKETDAESSVGGGIRESMWPVPPSYSLSQTRPQSPNSAAPSRSATASPEKQQHQHHQQKPSTSPSLPASTSPALASSVPTHMIPKRSDSLSYSRSAKKPYHAPQALRSTASTSSLRTTEKSGYFSVTEQIAFDTTTTTAAAATTVAPTPPLQQHRFYSPTITPPTPIVQGPSSIASSRGRTTPTSSTPSTPTWRPRASLSSKEMLWLHRNYRGITAFMTAWGLNKGLGDEAESKEGLSIMRELMAAELAEVHEEDVAAPLTTTTTTTTTTTATRDLHSPVPAKVETSPRPGQVGDVWDAEDNEDYERASGNYNGKKNVGKGDNSGDESWLEISPGEKNGNGSEKEHGYAALKGQQGQGVRMMSPRAGSAASNREGSDFI</sequence>
<dbReference type="InParanoid" id="Q7S1S5"/>
<feature type="region of interest" description="Disordered" evidence="1">
    <location>
        <begin position="1"/>
        <end position="198"/>
    </location>
</feature>
<keyword evidence="3" id="KW-1185">Reference proteome</keyword>
<feature type="compositionally biased region" description="Polar residues" evidence="1">
    <location>
        <begin position="229"/>
        <end position="238"/>
    </location>
</feature>
<evidence type="ECO:0000256" key="1">
    <source>
        <dbReference type="SAM" id="MobiDB-lite"/>
    </source>
</evidence>
<feature type="compositionally biased region" description="Basic and acidic residues" evidence="1">
    <location>
        <begin position="131"/>
        <end position="148"/>
    </location>
</feature>
<organism evidence="2 3">
    <name type="scientific">Neurospora crassa (strain ATCC 24698 / 74-OR23-1A / CBS 708.71 / DSM 1257 / FGSC 987)</name>
    <dbReference type="NCBI Taxonomy" id="367110"/>
    <lineage>
        <taxon>Eukaryota</taxon>
        <taxon>Fungi</taxon>
        <taxon>Dikarya</taxon>
        <taxon>Ascomycota</taxon>
        <taxon>Pezizomycotina</taxon>
        <taxon>Sordariomycetes</taxon>
        <taxon>Sordariomycetidae</taxon>
        <taxon>Sordariales</taxon>
        <taxon>Sordariaceae</taxon>
        <taxon>Neurospora</taxon>
    </lineage>
</organism>
<feature type="region of interest" description="Disordered" evidence="1">
    <location>
        <begin position="736"/>
        <end position="848"/>
    </location>
</feature>
<dbReference type="VEuPathDB" id="FungiDB:NCU07753"/>
<feature type="region of interest" description="Disordered" evidence="1">
    <location>
        <begin position="226"/>
        <end position="365"/>
    </location>
</feature>
<dbReference type="AlphaFoldDB" id="Q7S1S5"/>
<protein>
    <submittedName>
        <fullName evidence="2">Uncharacterized protein</fullName>
    </submittedName>
</protein>
<dbReference type="GeneID" id="3874684"/>
<name>Q7S1S5_NEUCR</name>
<feature type="compositionally biased region" description="Gly residues" evidence="1">
    <location>
        <begin position="449"/>
        <end position="458"/>
    </location>
</feature>
<gene>
    <name evidence="2" type="ORF">NCU07753</name>
</gene>
<dbReference type="EMBL" id="CM002240">
    <property type="protein sequence ID" value="EAA29310.2"/>
    <property type="molecule type" value="Genomic_DNA"/>
</dbReference>
<feature type="compositionally biased region" description="Low complexity" evidence="1">
    <location>
        <begin position="97"/>
        <end position="107"/>
    </location>
</feature>
<dbReference type="KEGG" id="ncr:NCU07753"/>